<dbReference type="VEuPathDB" id="FungiDB:PHYSODRAFT_301379"/>
<evidence type="ECO:0000256" key="1">
    <source>
        <dbReference type="SAM" id="SignalP"/>
    </source>
</evidence>
<dbReference type="KEGG" id="psoj:PHYSODRAFT_301379"/>
<feature type="signal peptide" evidence="1">
    <location>
        <begin position="1"/>
        <end position="25"/>
    </location>
</feature>
<evidence type="ECO:0000313" key="5">
    <source>
        <dbReference type="EMBL" id="AEK81320.1"/>
    </source>
</evidence>
<evidence type="ECO:0000313" key="2">
    <source>
        <dbReference type="EMBL" id="ADI72738.1"/>
    </source>
</evidence>
<name>D7PC71_PHYSO</name>
<reference evidence="2" key="1">
    <citation type="journal article" date="2010" name="Mol. Plant Microbe Interact.">
        <title>Different domains of Phytophthora sojae effector Avr4/6 are recognized by soybean resistance genes Rps4 and Rps6.</title>
        <authorList>
            <person name="Dou D."/>
            <person name="Kale S.D."/>
            <person name="Liu T."/>
            <person name="Tang Q."/>
            <person name="Wang X."/>
            <person name="Arredondo F.D."/>
            <person name="Basnayake S."/>
            <person name="Whisson S."/>
            <person name="Drenth A."/>
            <person name="Maclean D."/>
            <person name="Tyler B.M."/>
        </authorList>
    </citation>
    <scope>NUCLEOTIDE SEQUENCE</scope>
    <source>
        <strain evidence="2">P6497</strain>
    </source>
</reference>
<dbReference type="SMR" id="D7PC71"/>
<dbReference type="AlphaFoldDB" id="D7PC71"/>
<proteinExistence type="predicted"/>
<dbReference type="EMBL" id="JN254505">
    <property type="protein sequence ID" value="AEK81318.1"/>
    <property type="molecule type" value="Genomic_DNA"/>
</dbReference>
<protein>
    <submittedName>
        <fullName evidence="2 3">Avh432</fullName>
    </submittedName>
</protein>
<evidence type="ECO:0000313" key="4">
    <source>
        <dbReference type="EMBL" id="AEK81319.1"/>
    </source>
</evidence>
<dbReference type="EMBL" id="JN254507">
    <property type="protein sequence ID" value="AEK81320.1"/>
    <property type="molecule type" value="Genomic_DNA"/>
</dbReference>
<evidence type="ECO:0000313" key="3">
    <source>
        <dbReference type="EMBL" id="AEK81318.1"/>
    </source>
</evidence>
<sequence>MGVSTAFLIALITLTLVNYATPALAIKKAVIDDASSEATASLHIRGGVPEARRLRTHDLIKASSSQVMDTSSGAVEERALGSGLSKLAQKLKKSPSALVKLLKKLKERLPDTSAMLDHLNHVLFSII</sequence>
<accession>D7PC71</accession>
<dbReference type="EMBL" id="GU214065">
    <property type="protein sequence ID" value="ADI72738.1"/>
    <property type="molecule type" value="Genomic_DNA"/>
</dbReference>
<keyword evidence="1" id="KW-0732">Signal</keyword>
<dbReference type="EMBL" id="JN254506">
    <property type="protein sequence ID" value="AEK81319.1"/>
    <property type="molecule type" value="Genomic_DNA"/>
</dbReference>
<gene>
    <name evidence="2" type="primary">Avh432</name>
    <name evidence="3" type="synonym">Avh</name>
</gene>
<dbReference type="RefSeq" id="XP_009527975.1">
    <property type="nucleotide sequence ID" value="XM_009529680.1"/>
</dbReference>
<feature type="chain" id="PRO_5007652403" evidence="1">
    <location>
        <begin position="26"/>
        <end position="127"/>
    </location>
</feature>
<organism evidence="2">
    <name type="scientific">Phytophthora sojae</name>
    <name type="common">Soybean stem and root rot agent</name>
    <name type="synonym">Phytophthora megasperma f. sp. glycines</name>
    <dbReference type="NCBI Taxonomy" id="67593"/>
    <lineage>
        <taxon>Eukaryota</taxon>
        <taxon>Sar</taxon>
        <taxon>Stramenopiles</taxon>
        <taxon>Oomycota</taxon>
        <taxon>Peronosporomycetes</taxon>
        <taxon>Peronosporales</taxon>
        <taxon>Peronosporaceae</taxon>
        <taxon>Phytophthora</taxon>
    </lineage>
</organism>
<reference evidence="3" key="2">
    <citation type="journal article" date="2011" name="Plant Cell">
        <title>Transcriptional programming and functional interactions within the Phytophthora sojae RXLR effector repertoire.</title>
        <authorList>
            <person name="Wang Q."/>
            <person name="Han C."/>
            <person name="Ferreira A.O."/>
            <person name="Yu X."/>
            <person name="Ye W."/>
            <person name="Tripathy S."/>
            <person name="Kale S.D."/>
            <person name="Gu B."/>
            <person name="Sheng Y."/>
            <person name="Sui Y."/>
            <person name="Wang X."/>
            <person name="Zhang Z."/>
            <person name="Cheng B."/>
            <person name="Dong S."/>
            <person name="Shan W."/>
            <person name="Zheng X."/>
            <person name="Dou D."/>
            <person name="Tyler B.M."/>
            <person name="Wang Y."/>
        </authorList>
    </citation>
    <scope>NUCLEOTIDE SEQUENCE</scope>
    <source>
        <strain evidence="3">P7064</strain>
        <strain evidence="4">P7074</strain>
        <strain evidence="5">P7076</strain>
    </source>
</reference>